<accession>A0A0L6V2E8</accession>
<keyword evidence="3" id="KW-1185">Reference proteome</keyword>
<feature type="transmembrane region" description="Helical" evidence="1">
    <location>
        <begin position="236"/>
        <end position="255"/>
    </location>
</feature>
<reference evidence="2 3" key="1">
    <citation type="submission" date="2015-08" db="EMBL/GenBank/DDBJ databases">
        <title>Next Generation Sequencing and Analysis of the Genome of Puccinia sorghi L Schw, the Causal Agent of Maize Common Rust.</title>
        <authorList>
            <person name="Rochi L."/>
            <person name="Burguener G."/>
            <person name="Darino M."/>
            <person name="Turjanski A."/>
            <person name="Kreff E."/>
            <person name="Dieguez M.J."/>
            <person name="Sacco F."/>
        </authorList>
    </citation>
    <scope>NUCLEOTIDE SEQUENCE [LARGE SCALE GENOMIC DNA]</scope>
    <source>
        <strain evidence="2 3">RO10H11247</strain>
    </source>
</reference>
<organism evidence="2 3">
    <name type="scientific">Puccinia sorghi</name>
    <dbReference type="NCBI Taxonomy" id="27349"/>
    <lineage>
        <taxon>Eukaryota</taxon>
        <taxon>Fungi</taxon>
        <taxon>Dikarya</taxon>
        <taxon>Basidiomycota</taxon>
        <taxon>Pucciniomycotina</taxon>
        <taxon>Pucciniomycetes</taxon>
        <taxon>Pucciniales</taxon>
        <taxon>Pucciniaceae</taxon>
        <taxon>Puccinia</taxon>
    </lineage>
</organism>
<sequence>MTFHQENSAADIFLSINHPINTSLLLSLNVFIIHSLSYIHSLVPTHSLSQLSTLILIIQKKSLITSNGSKKVGKTLIILTSQIYPVAYGRGNTSFYVEYSGFVASIPPEFCFLIVLNHIHLLFCVLMIIFPYFLRSDSLFGNEKSELKKIQPRIRLKTLRIMNSDNSDIDLEASALAPPAKCTREEKNNSIDKATILNPSEKTMDQRLTFVSKFLSDDENSSGSQKHDSIVLAGEFISWNCLSYFIHSFIQYFFFYPLHYWFSQIPQNCELNLSVFVSLSLIKQNLAPILIIFSLFCFLAKKNILINLDCFRSSLENEEQSNCSCQNFIYVSSCYAVRGGSSGFLFPLPKTELSESLYSLKIPSIDSCFYMNFQRKQNVYWNLTSFIESGRFHSGVLFEKIGTKFQDQLRVGATSKISIVRLKFSVVRMFKYDCCYDLLTPSGTFQGFPQLGDYLQPPHLFTFPTDLLPPLPPSPCCSTATGLFLQPDPLSISPQPPFTDWPTVSGHSDGCQCITDCSPCPCLSSCCRLIARSLPLLSTAVDASLTAAPPLFPITRHPLLFPNHPPICLPPPNPFCLPPHRFSAINPLPPPAYFYFPLPPPFPTTTPMIRLGYTVAGMPVSYSPFNISHPLTQPQPLSLSPLSNSATLPPFHPVPPTPGHFVTPTTPPHLALETLQQTQAHLDATAGQRNPAPARSSSNPIVLTKPQPFDGTQGVCQPDWPPCYHLPRALPHQCQKSGVCRLVYEGLFSNLVSAVPTRSSNGNRWSLMTSSMISNSASLITTAGTMPRWPCGTARLELSQPQGENPARRCGILKCLKINNNI</sequence>
<evidence type="ECO:0000313" key="3">
    <source>
        <dbReference type="Proteomes" id="UP000037035"/>
    </source>
</evidence>
<keyword evidence="1" id="KW-0812">Transmembrane</keyword>
<protein>
    <submittedName>
        <fullName evidence="2">Uncharacterized protein</fullName>
    </submittedName>
</protein>
<feature type="transmembrane region" description="Helical" evidence="1">
    <location>
        <begin position="112"/>
        <end position="134"/>
    </location>
</feature>
<dbReference type="AlphaFoldDB" id="A0A0L6V2E8"/>
<evidence type="ECO:0000256" key="1">
    <source>
        <dbReference type="SAM" id="Phobius"/>
    </source>
</evidence>
<keyword evidence="1" id="KW-0472">Membrane</keyword>
<dbReference type="VEuPathDB" id="FungiDB:VP01_2812g1"/>
<comment type="caution">
    <text evidence="2">The sequence shown here is derived from an EMBL/GenBank/DDBJ whole genome shotgun (WGS) entry which is preliminary data.</text>
</comment>
<gene>
    <name evidence="2" type="ORF">VP01_2812g1</name>
</gene>
<proteinExistence type="predicted"/>
<dbReference type="EMBL" id="LAVV01007738">
    <property type="protein sequence ID" value="KNZ54931.1"/>
    <property type="molecule type" value="Genomic_DNA"/>
</dbReference>
<keyword evidence="1" id="KW-1133">Transmembrane helix</keyword>
<name>A0A0L6V2E8_9BASI</name>
<evidence type="ECO:0000313" key="2">
    <source>
        <dbReference type="EMBL" id="KNZ54931.1"/>
    </source>
</evidence>
<feature type="transmembrane region" description="Helical" evidence="1">
    <location>
        <begin position="275"/>
        <end position="299"/>
    </location>
</feature>
<dbReference type="Proteomes" id="UP000037035">
    <property type="component" value="Unassembled WGS sequence"/>
</dbReference>